<gene>
    <name evidence="1" type="ORF">RHMOL_Rhmol06G0248800</name>
</gene>
<accession>A0ACC0NFS4</accession>
<evidence type="ECO:0000313" key="2">
    <source>
        <dbReference type="Proteomes" id="UP001062846"/>
    </source>
</evidence>
<organism evidence="1 2">
    <name type="scientific">Rhododendron molle</name>
    <name type="common">Chinese azalea</name>
    <name type="synonym">Azalea mollis</name>
    <dbReference type="NCBI Taxonomy" id="49168"/>
    <lineage>
        <taxon>Eukaryota</taxon>
        <taxon>Viridiplantae</taxon>
        <taxon>Streptophyta</taxon>
        <taxon>Embryophyta</taxon>
        <taxon>Tracheophyta</taxon>
        <taxon>Spermatophyta</taxon>
        <taxon>Magnoliopsida</taxon>
        <taxon>eudicotyledons</taxon>
        <taxon>Gunneridae</taxon>
        <taxon>Pentapetalae</taxon>
        <taxon>asterids</taxon>
        <taxon>Ericales</taxon>
        <taxon>Ericaceae</taxon>
        <taxon>Ericoideae</taxon>
        <taxon>Rhodoreae</taxon>
        <taxon>Rhododendron</taxon>
    </lineage>
</organism>
<name>A0ACC0NFS4_RHOML</name>
<keyword evidence="2" id="KW-1185">Reference proteome</keyword>
<dbReference type="Proteomes" id="UP001062846">
    <property type="component" value="Chromosome 6"/>
</dbReference>
<reference evidence="1" key="1">
    <citation type="submission" date="2022-02" db="EMBL/GenBank/DDBJ databases">
        <title>Plant Genome Project.</title>
        <authorList>
            <person name="Zhang R.-G."/>
        </authorList>
    </citation>
    <scope>NUCLEOTIDE SEQUENCE</scope>
    <source>
        <strain evidence="1">AT1</strain>
    </source>
</reference>
<sequence length="279" mass="30100">MPSGGSSGSRRTIVEQENILNGIFSPDPPFSSLETNFTRIGLISKNSTLVPYSNPQAQTLPGPNLPQISISNSLYFATEPNESPTSPTSKSIVEHPTQISPIISEEFSPNHNLKLLPGPQILEPPSSATPETTPSSNSNPESPPLDQTLANVFTHLAIKRKPSEETEHCRSSKLLRLCAPEPVPNPLAHTSQFPTNLPSKSKPTRTRKSFKRGVPHIRTSKAGDVVPDFLGSESCLCDVPVQQSLNRVEAELLLAHSNLEASSETDGRVAGPKQPHAQC</sequence>
<comment type="caution">
    <text evidence="1">The sequence shown here is derived from an EMBL/GenBank/DDBJ whole genome shotgun (WGS) entry which is preliminary data.</text>
</comment>
<proteinExistence type="predicted"/>
<evidence type="ECO:0000313" key="1">
    <source>
        <dbReference type="EMBL" id="KAI8552213.1"/>
    </source>
</evidence>
<protein>
    <submittedName>
        <fullName evidence="1">Uncharacterized protein</fullName>
    </submittedName>
</protein>
<dbReference type="EMBL" id="CM046393">
    <property type="protein sequence ID" value="KAI8552213.1"/>
    <property type="molecule type" value="Genomic_DNA"/>
</dbReference>